<dbReference type="GO" id="GO:0000160">
    <property type="term" value="P:phosphorelay signal transduction system"/>
    <property type="evidence" value="ECO:0007669"/>
    <property type="project" value="InterPro"/>
</dbReference>
<comment type="caution">
    <text evidence="4">The sequence shown here is derived from an EMBL/GenBank/DDBJ whole genome shotgun (WGS) entry which is preliminary data.</text>
</comment>
<dbReference type="AlphaFoldDB" id="A0A0R3MSZ0"/>
<dbReference type="PROSITE" id="PS50110">
    <property type="entry name" value="RESPONSE_REGULATORY"/>
    <property type="match status" value="1"/>
</dbReference>
<keyword evidence="1 2" id="KW-0597">Phosphoprotein</keyword>
<feature type="domain" description="Response regulatory" evidence="3">
    <location>
        <begin position="6"/>
        <end position="120"/>
    </location>
</feature>
<keyword evidence="5" id="KW-1185">Reference proteome</keyword>
<proteinExistence type="predicted"/>
<dbReference type="Gene3D" id="3.40.50.2300">
    <property type="match status" value="1"/>
</dbReference>
<evidence type="ECO:0000259" key="3">
    <source>
        <dbReference type="PROSITE" id="PS50110"/>
    </source>
</evidence>
<dbReference type="InterPro" id="IPR011006">
    <property type="entry name" value="CheY-like_superfamily"/>
</dbReference>
<dbReference type="OrthoDB" id="9782655at2"/>
<dbReference type="Pfam" id="PF00072">
    <property type="entry name" value="Response_reg"/>
    <property type="match status" value="1"/>
</dbReference>
<dbReference type="RefSeq" id="WP_057845096.1">
    <property type="nucleotide sequence ID" value="NZ_LLYA01000162.1"/>
</dbReference>
<dbReference type="PANTHER" id="PTHR44591:SF25">
    <property type="entry name" value="CHEMOTAXIS TWO-COMPONENT RESPONSE REGULATOR"/>
    <property type="match status" value="1"/>
</dbReference>
<keyword evidence="4" id="KW-0418">Kinase</keyword>
<evidence type="ECO:0000313" key="5">
    <source>
        <dbReference type="Proteomes" id="UP000052023"/>
    </source>
</evidence>
<evidence type="ECO:0000313" key="4">
    <source>
        <dbReference type="EMBL" id="KRR22718.1"/>
    </source>
</evidence>
<dbReference type="InterPro" id="IPR001789">
    <property type="entry name" value="Sig_transdc_resp-reg_receiver"/>
</dbReference>
<evidence type="ECO:0000256" key="2">
    <source>
        <dbReference type="PROSITE-ProRule" id="PRU00169"/>
    </source>
</evidence>
<evidence type="ECO:0000256" key="1">
    <source>
        <dbReference type="ARBA" id="ARBA00022553"/>
    </source>
</evidence>
<dbReference type="EMBL" id="LLYA01000162">
    <property type="protein sequence ID" value="KRR22718.1"/>
    <property type="molecule type" value="Genomic_DNA"/>
</dbReference>
<protein>
    <submittedName>
        <fullName evidence="4">Histidine kinase</fullName>
    </submittedName>
</protein>
<dbReference type="InterPro" id="IPR050595">
    <property type="entry name" value="Bact_response_regulator"/>
</dbReference>
<keyword evidence="4" id="KW-0808">Transferase</keyword>
<name>A0A0R3MSZ0_9BRAD</name>
<dbReference type="PANTHER" id="PTHR44591">
    <property type="entry name" value="STRESS RESPONSE REGULATOR PROTEIN 1"/>
    <property type="match status" value="1"/>
</dbReference>
<reference evidence="4 5" key="1">
    <citation type="submission" date="2014-03" db="EMBL/GenBank/DDBJ databases">
        <title>Bradyrhizobium valentinum sp. nov., isolated from effective nodules of Lupinus mariae-josephae, a lupine endemic of basic-lime soils in Eastern Spain.</title>
        <authorList>
            <person name="Duran D."/>
            <person name="Rey L."/>
            <person name="Navarro A."/>
            <person name="Busquets A."/>
            <person name="Imperial J."/>
            <person name="Ruiz-Argueso T."/>
        </authorList>
    </citation>
    <scope>NUCLEOTIDE SEQUENCE [LARGE SCALE GENOMIC DNA]</scope>
    <source>
        <strain evidence="4 5">Ro19</strain>
    </source>
</reference>
<sequence length="130" mass="14406">MVNRTLISIVDDDQPYRESMRKLIMLLGYAVEAFPSAADFLASHVLHETACLVTDVNMPGMTGVELHRYLLDAGHAIPTILVTAYPDEVVRDQALKDGVVCYLSKPVDDDYLERCLRSALQPGTPIEDNS</sequence>
<gene>
    <name evidence="4" type="ORF">CQ13_28455</name>
</gene>
<organism evidence="4 5">
    <name type="scientific">Bradyrhizobium retamae</name>
    <dbReference type="NCBI Taxonomy" id="1300035"/>
    <lineage>
        <taxon>Bacteria</taxon>
        <taxon>Pseudomonadati</taxon>
        <taxon>Pseudomonadota</taxon>
        <taxon>Alphaproteobacteria</taxon>
        <taxon>Hyphomicrobiales</taxon>
        <taxon>Nitrobacteraceae</taxon>
        <taxon>Bradyrhizobium</taxon>
    </lineage>
</organism>
<dbReference type="Proteomes" id="UP000052023">
    <property type="component" value="Unassembled WGS sequence"/>
</dbReference>
<feature type="modified residue" description="4-aspartylphosphate" evidence="2">
    <location>
        <position position="55"/>
    </location>
</feature>
<dbReference type="SUPFAM" id="SSF52172">
    <property type="entry name" value="CheY-like"/>
    <property type="match status" value="1"/>
</dbReference>
<accession>A0A0R3MSZ0</accession>
<dbReference type="GO" id="GO:0016301">
    <property type="term" value="F:kinase activity"/>
    <property type="evidence" value="ECO:0007669"/>
    <property type="project" value="UniProtKB-KW"/>
</dbReference>
<dbReference type="SMART" id="SM00448">
    <property type="entry name" value="REC"/>
    <property type="match status" value="1"/>
</dbReference>